<proteinExistence type="predicted"/>
<dbReference type="InterPro" id="IPR027039">
    <property type="entry name" value="Crtac1"/>
</dbReference>
<evidence type="ECO:0000256" key="1">
    <source>
        <dbReference type="ARBA" id="ARBA00022729"/>
    </source>
</evidence>
<dbReference type="EMBL" id="CP122379">
    <property type="protein sequence ID" value="WGF91261.1"/>
    <property type="molecule type" value="Genomic_DNA"/>
</dbReference>
<evidence type="ECO:0000259" key="4">
    <source>
        <dbReference type="Pfam" id="PF07593"/>
    </source>
</evidence>
<organism evidence="5 6">
    <name type="scientific">Aequorivita marisscotiae</name>
    <dbReference type="NCBI Taxonomy" id="3040348"/>
    <lineage>
        <taxon>Bacteria</taxon>
        <taxon>Pseudomonadati</taxon>
        <taxon>Bacteroidota</taxon>
        <taxon>Flavobacteriia</taxon>
        <taxon>Flavobacteriales</taxon>
        <taxon>Flavobacteriaceae</taxon>
        <taxon>Aequorivita</taxon>
    </lineage>
</organism>
<keyword evidence="3" id="KW-0325">Glycoprotein</keyword>
<keyword evidence="6" id="KW-1185">Reference proteome</keyword>
<name>A0ABY8KP73_9FLAO</name>
<dbReference type="RefSeq" id="WP_279447211.1">
    <property type="nucleotide sequence ID" value="NZ_CP122379.1"/>
</dbReference>
<evidence type="ECO:0000313" key="6">
    <source>
        <dbReference type="Proteomes" id="UP001238523"/>
    </source>
</evidence>
<dbReference type="PANTHER" id="PTHR16026:SF0">
    <property type="entry name" value="CARTILAGE ACIDIC PROTEIN 1"/>
    <property type="match status" value="1"/>
</dbReference>
<evidence type="ECO:0000256" key="2">
    <source>
        <dbReference type="ARBA" id="ARBA00022737"/>
    </source>
</evidence>
<protein>
    <submittedName>
        <fullName evidence="5">VCBS repeat-containing protein</fullName>
    </submittedName>
</protein>
<dbReference type="Pfam" id="PF13517">
    <property type="entry name" value="FG-GAP_3"/>
    <property type="match status" value="6"/>
</dbReference>
<dbReference type="InterPro" id="IPR013517">
    <property type="entry name" value="FG-GAP"/>
</dbReference>
<evidence type="ECO:0000256" key="3">
    <source>
        <dbReference type="ARBA" id="ARBA00023180"/>
    </source>
</evidence>
<dbReference type="InterPro" id="IPR028994">
    <property type="entry name" value="Integrin_alpha_N"/>
</dbReference>
<keyword evidence="1" id="KW-0732">Signal</keyword>
<dbReference type="Proteomes" id="UP001238523">
    <property type="component" value="Chromosome"/>
</dbReference>
<keyword evidence="2" id="KW-0677">Repeat</keyword>
<dbReference type="SUPFAM" id="SSF69318">
    <property type="entry name" value="Integrin alpha N-terminal domain"/>
    <property type="match status" value="3"/>
</dbReference>
<dbReference type="InterPro" id="IPR011519">
    <property type="entry name" value="UnbV_ASPIC"/>
</dbReference>
<dbReference type="SMART" id="SM00191">
    <property type="entry name" value="Int_alpha"/>
    <property type="match status" value="2"/>
</dbReference>
<accession>A0ABY8KP73</accession>
<reference evidence="5 6" key="1">
    <citation type="submission" date="2023-04" db="EMBL/GenBank/DDBJ databases">
        <title>Taxonomic identification of the Arctic strain Aequorivita sp. nov. and transcriptomic analysis in response to temperature stress.</title>
        <authorList>
            <person name="Liu W."/>
            <person name="Cong B."/>
            <person name="Lin J."/>
        </authorList>
    </citation>
    <scope>NUCLEOTIDE SEQUENCE [LARGE SCALE GENOMIC DNA]</scope>
    <source>
        <strain evidence="5 6">Ant34-E75</strain>
    </source>
</reference>
<dbReference type="PANTHER" id="PTHR16026">
    <property type="entry name" value="CARTILAGE ACIDIC PROTEIN 1"/>
    <property type="match status" value="1"/>
</dbReference>
<dbReference type="Gene3D" id="2.130.10.130">
    <property type="entry name" value="Integrin alpha, N-terminal"/>
    <property type="match status" value="4"/>
</dbReference>
<dbReference type="Pfam" id="PF07593">
    <property type="entry name" value="UnbV_ASPIC"/>
    <property type="match status" value="1"/>
</dbReference>
<feature type="domain" description="ASPIC/UnbV" evidence="4">
    <location>
        <begin position="521"/>
        <end position="587"/>
    </location>
</feature>
<gene>
    <name evidence="5" type="ORF">QCQ61_08510</name>
</gene>
<evidence type="ECO:0000313" key="5">
    <source>
        <dbReference type="EMBL" id="WGF91261.1"/>
    </source>
</evidence>
<dbReference type="PROSITE" id="PS51257">
    <property type="entry name" value="PROKAR_LIPOPROTEIN"/>
    <property type="match status" value="1"/>
</dbReference>
<sequence>MKTLFAILFLATVLFSCSQHQKKTENAKYTDNASTLYSKVSSKSSQLKFKNVIKQDLDFNFLNYPYIYAGAGVAVGDIDNDGLQDIYLVSNFGPNKLYKNKGSLNFEDITTSSKTEDYKGFSTGVTMLDINNDGWLDIYVSKAGSLKDDAARRNLLFVNLQNGTFKEEAKKWGLDDPGYTTQIYQLDYDKDGDLDIYVVNYRYDFKNNIKISGEIQRNIEEITSDQLYRNDGTIFTKVTGEAGLYNKTWGLASAIGDFNNDGWDDIYVSNDFLEPDAMYINQKDGTFKNEINSRINHISFNSMGSDYADLNNDLYPDLITLDMLAENYARGKQNMASMSTSNFLKMVEVGYHHAYMANLLHYNNGNGKFQETAQFSGIVKTDWSWAPLIADFDNDGLKDIFVSNGVYKDYANQDFRSALKEKNANGEAMTIEAVTNMLPYQKLDNYIFKNNGDLTFTKTIKEWGLEDPTFSNGAVYADLDNDGDLDLIVNNIDDEVGIYRNNANTNYLQVKLKGPSKNSLGIGTKVYVKKGDTIQLQQLYLTRGYQSSVSDVLHFGLGKNEQIDEVIVQWPDGKISKLNNISSNQMLNIDYNTAIVGTVTYKSPVSKKISLDPTSIGINYEQKENDFDDFSLQLLIPQKQSTKGSGLAVADVNNDGLDDFFVGNAAGAEAAMYIQKPDGSFTKTNEALWKNNAKFEDANALFFDADADGDLDLYLASAGYELDENSPLLQDRLFINDGNGNFTYKKEALPAMLVSSKSVVAADYDGDGDLDLFVGGNVVPRKYPLSPRSYLLKNENGSFKDATEENPSLKEIGMISEAIFTDYDNDNDLDLLITGEWMAPTIFTNNNGNFTKNENIAGFENTEGWWFTVTAADFDGDGDEDYVFGNIGGNNKFHPSAEKPLFIYAKDFDNNGSFDVAMSKINDGRIVPVRGKECSSQQNPFLLDKIKSFKEFSTLDMEGIYGKEQLKEAFKLTSHNFESMYAENLGGGKFQVKKLPNEAQLGPTLSFISRDFNNDGNLDIMGVGAIYDAEVETIRYDSNYGYVLLGDGKGGFTYSKEYAPFIDSDSKNMKAININGNEMYVVVSNNAPLQIFNFTAP</sequence>
<dbReference type="InterPro" id="IPR013519">
    <property type="entry name" value="Int_alpha_beta-p"/>
</dbReference>